<keyword evidence="1" id="KW-0812">Transmembrane</keyword>
<protein>
    <submittedName>
        <fullName evidence="2">Uncharacterized protein</fullName>
    </submittedName>
</protein>
<feature type="transmembrane region" description="Helical" evidence="1">
    <location>
        <begin position="63"/>
        <end position="81"/>
    </location>
</feature>
<reference evidence="2" key="1">
    <citation type="submission" date="2007-04" db="EMBL/GenBank/DDBJ databases">
        <authorList>
            <consortium name="The Broad Institute Genome Sequencing Platform"/>
            <person name="Birren B."/>
            <person name="Lander E."/>
            <person name="Galagan J."/>
            <person name="Nusbaum C."/>
            <person name="Devon K."/>
            <person name="Ma L.-J."/>
            <person name="Jaffe D."/>
            <person name="Butler J."/>
            <person name="Alvarez P."/>
            <person name="Gnerre S."/>
            <person name="Grabherr M."/>
            <person name="Kleber M."/>
            <person name="Mauceli E."/>
            <person name="Brockman W."/>
            <person name="MacCallum I.A."/>
            <person name="Young S."/>
            <person name="LaButti K."/>
            <person name="DeCaprio D."/>
            <person name="Crawford M."/>
            <person name="Koehrsen M."/>
            <person name="Engels R."/>
            <person name="Montgomery P."/>
            <person name="Pearson M."/>
            <person name="Howarth C."/>
            <person name="Larson L."/>
            <person name="White J."/>
            <person name="O'Leary S."/>
            <person name="Kodira C."/>
            <person name="Zeng Q."/>
            <person name="Yandava C."/>
            <person name="Alvarado L."/>
            <person name="Kistler C."/>
            <person name="Shim W.-B."/>
            <person name="Kang S."/>
            <person name="Woloshuk C."/>
        </authorList>
    </citation>
    <scope>NUCLEOTIDE SEQUENCE</scope>
    <source>
        <strain evidence="2">4287</strain>
    </source>
</reference>
<dbReference type="KEGG" id="fox:FOXG_21282"/>
<dbReference type="RefSeq" id="XP_018253271.1">
    <property type="nucleotide sequence ID" value="XM_018401604.1"/>
</dbReference>
<name>A0A0J9VXF1_FUSO4</name>
<evidence type="ECO:0000313" key="3">
    <source>
        <dbReference type="Proteomes" id="UP000009097"/>
    </source>
</evidence>
<accession>A0A0J9VXF1</accession>
<evidence type="ECO:0000313" key="2">
    <source>
        <dbReference type="EMBL" id="KNB15225.1"/>
    </source>
</evidence>
<dbReference type="EMBL" id="DS231715">
    <property type="protein sequence ID" value="KNB15225.1"/>
    <property type="molecule type" value="Genomic_DNA"/>
</dbReference>
<sequence length="111" mass="12351">MTCTAALCPQAHPVEFDSRNWTRSMKRNPTQIAPSILKLLFVSHTSHRNQDFGAAFSPSQTNCICYAVFLWLALLSLPLILGPAGSVDQISLSTPHCRFRRAPRARSRLNA</sequence>
<keyword evidence="1" id="KW-0472">Membrane</keyword>
<dbReference type="EMBL" id="DS231715">
    <property type="protein sequence ID" value="KNB15226.1"/>
    <property type="molecule type" value="Genomic_DNA"/>
</dbReference>
<dbReference type="RefSeq" id="XP_018253270.1">
    <property type="nucleotide sequence ID" value="XM_018401603.1"/>
</dbReference>
<proteinExistence type="predicted"/>
<keyword evidence="1" id="KW-1133">Transmembrane helix</keyword>
<gene>
    <name evidence="2" type="ORF">FOXG_21282</name>
</gene>
<dbReference type="VEuPathDB" id="FungiDB:FOXG_21282"/>
<dbReference type="Proteomes" id="UP000009097">
    <property type="component" value="Unassembled WGS sequence"/>
</dbReference>
<evidence type="ECO:0000256" key="1">
    <source>
        <dbReference type="SAM" id="Phobius"/>
    </source>
</evidence>
<dbReference type="AlphaFoldDB" id="A0A0J9VXF1"/>
<organism evidence="2 3">
    <name type="scientific">Fusarium oxysporum f. sp. lycopersici (strain 4287 / CBS 123668 / FGSC 9935 / NRRL 34936)</name>
    <name type="common">Fusarium vascular wilt of tomato</name>
    <dbReference type="NCBI Taxonomy" id="426428"/>
    <lineage>
        <taxon>Eukaryota</taxon>
        <taxon>Fungi</taxon>
        <taxon>Dikarya</taxon>
        <taxon>Ascomycota</taxon>
        <taxon>Pezizomycotina</taxon>
        <taxon>Sordariomycetes</taxon>
        <taxon>Hypocreomycetidae</taxon>
        <taxon>Hypocreales</taxon>
        <taxon>Nectriaceae</taxon>
        <taxon>Fusarium</taxon>
        <taxon>Fusarium oxysporum species complex</taxon>
    </lineage>
</organism>
<dbReference type="GeneID" id="28961988"/>
<reference evidence="2" key="2">
    <citation type="journal article" date="2010" name="Nature">
        <title>Comparative genomics reveals mobile pathogenicity chromosomes in Fusarium.</title>
        <authorList>
            <person name="Ma L.J."/>
            <person name="van der Does H.C."/>
            <person name="Borkovich K.A."/>
            <person name="Coleman J.J."/>
            <person name="Daboussi M.J."/>
            <person name="Di Pietro A."/>
            <person name="Dufresne M."/>
            <person name="Freitag M."/>
            <person name="Grabherr M."/>
            <person name="Henrissat B."/>
            <person name="Houterman P.M."/>
            <person name="Kang S."/>
            <person name="Shim W.B."/>
            <person name="Woloshuk C."/>
            <person name="Xie X."/>
            <person name="Xu J.R."/>
            <person name="Antoniw J."/>
            <person name="Baker S.E."/>
            <person name="Bluhm B.H."/>
            <person name="Breakspear A."/>
            <person name="Brown D.W."/>
            <person name="Butchko R.A."/>
            <person name="Chapman S."/>
            <person name="Coulson R."/>
            <person name="Coutinho P.M."/>
            <person name="Danchin E.G."/>
            <person name="Diener A."/>
            <person name="Gale L.R."/>
            <person name="Gardiner D.M."/>
            <person name="Goff S."/>
            <person name="Hammond-Kosack K.E."/>
            <person name="Hilburn K."/>
            <person name="Hua-Van A."/>
            <person name="Jonkers W."/>
            <person name="Kazan K."/>
            <person name="Kodira C.D."/>
            <person name="Koehrsen M."/>
            <person name="Kumar L."/>
            <person name="Lee Y.H."/>
            <person name="Li L."/>
            <person name="Manners J.M."/>
            <person name="Miranda-Saavedra D."/>
            <person name="Mukherjee M."/>
            <person name="Park G."/>
            <person name="Park J."/>
            <person name="Park S.Y."/>
            <person name="Proctor R.H."/>
            <person name="Regev A."/>
            <person name="Ruiz-Roldan M.C."/>
            <person name="Sain D."/>
            <person name="Sakthikumar S."/>
            <person name="Sykes S."/>
            <person name="Schwartz D.C."/>
            <person name="Turgeon B.G."/>
            <person name="Wapinski I."/>
            <person name="Yoder O."/>
            <person name="Young S."/>
            <person name="Zeng Q."/>
            <person name="Zhou S."/>
            <person name="Galagan J."/>
            <person name="Cuomo C.A."/>
            <person name="Kistler H.C."/>
            <person name="Rep M."/>
        </authorList>
    </citation>
    <scope>NUCLEOTIDE SEQUENCE [LARGE SCALE GENOMIC DNA]</scope>
    <source>
        <strain evidence="2">4287</strain>
    </source>
</reference>